<gene>
    <name evidence="2" type="ORF">CFOL_v3_35205</name>
</gene>
<organism evidence="2 3">
    <name type="scientific">Cephalotus follicularis</name>
    <name type="common">Albany pitcher plant</name>
    <dbReference type="NCBI Taxonomy" id="3775"/>
    <lineage>
        <taxon>Eukaryota</taxon>
        <taxon>Viridiplantae</taxon>
        <taxon>Streptophyta</taxon>
        <taxon>Embryophyta</taxon>
        <taxon>Tracheophyta</taxon>
        <taxon>Spermatophyta</taxon>
        <taxon>Magnoliopsida</taxon>
        <taxon>eudicotyledons</taxon>
        <taxon>Gunneridae</taxon>
        <taxon>Pentapetalae</taxon>
        <taxon>rosids</taxon>
        <taxon>fabids</taxon>
        <taxon>Oxalidales</taxon>
        <taxon>Cephalotaceae</taxon>
        <taxon>Cephalotus</taxon>
    </lineage>
</organism>
<dbReference type="PANTHER" id="PTHR33054:SF9">
    <property type="entry name" value="CCHC-TYPE DOMAIN-CONTAINING PROTEIN"/>
    <property type="match status" value="1"/>
</dbReference>
<dbReference type="InterPro" id="IPR056648">
    <property type="entry name" value="DUF7746"/>
</dbReference>
<dbReference type="OrthoDB" id="1735266at2759"/>
<dbReference type="Proteomes" id="UP000187406">
    <property type="component" value="Unassembled WGS sequence"/>
</dbReference>
<feature type="domain" description="DUF7746" evidence="1">
    <location>
        <begin position="37"/>
        <end position="101"/>
    </location>
</feature>
<evidence type="ECO:0000313" key="2">
    <source>
        <dbReference type="EMBL" id="GAV91819.1"/>
    </source>
</evidence>
<keyword evidence="3" id="KW-1185">Reference proteome</keyword>
<proteinExistence type="predicted"/>
<dbReference type="Pfam" id="PF24925">
    <property type="entry name" value="DUF7746"/>
    <property type="match status" value="1"/>
</dbReference>
<comment type="caution">
    <text evidence="2">The sequence shown here is derived from an EMBL/GenBank/DDBJ whole genome shotgun (WGS) entry which is preliminary data.</text>
</comment>
<evidence type="ECO:0000313" key="3">
    <source>
        <dbReference type="Proteomes" id="UP000187406"/>
    </source>
</evidence>
<sequence length="113" mass="13354">SNQLSTIKIESLTLYYYRPTYHDLQIEERGKFTQASYQSGMIYEWNIDCMNEYHIINKLQKITMVSNAYKIKNTSDKTVTNLLIVGFTGQLKGQWDNVLTIYKLMKFVNHFLI</sequence>
<accession>A0A1Q3DHC5</accession>
<dbReference type="InParanoid" id="A0A1Q3DHC5"/>
<dbReference type="EMBL" id="BDDD01008129">
    <property type="protein sequence ID" value="GAV91819.1"/>
    <property type="molecule type" value="Genomic_DNA"/>
</dbReference>
<protein>
    <recommendedName>
        <fullName evidence="1">DUF7746 domain-containing protein</fullName>
    </recommendedName>
</protein>
<reference evidence="3" key="1">
    <citation type="submission" date="2016-04" db="EMBL/GenBank/DDBJ databases">
        <title>Cephalotus genome sequencing.</title>
        <authorList>
            <person name="Fukushima K."/>
            <person name="Hasebe M."/>
            <person name="Fang X."/>
        </authorList>
    </citation>
    <scope>NUCLEOTIDE SEQUENCE [LARGE SCALE GENOMIC DNA]</scope>
    <source>
        <strain evidence="3">cv. St1</strain>
    </source>
</reference>
<feature type="non-terminal residue" evidence="2">
    <location>
        <position position="1"/>
    </location>
</feature>
<dbReference type="PANTHER" id="PTHR33054">
    <property type="entry name" value="CCHC-TYPE DOMAIN-CONTAINING PROTEIN"/>
    <property type="match status" value="1"/>
</dbReference>
<dbReference type="AlphaFoldDB" id="A0A1Q3DHC5"/>
<evidence type="ECO:0000259" key="1">
    <source>
        <dbReference type="Pfam" id="PF24925"/>
    </source>
</evidence>
<name>A0A1Q3DHC5_CEPFO</name>